<dbReference type="EMBL" id="JAQQWK010000009">
    <property type="protein sequence ID" value="KAK8035427.1"/>
    <property type="molecule type" value="Genomic_DNA"/>
</dbReference>
<protein>
    <submittedName>
        <fullName evidence="2">Uncharacterized protein</fullName>
    </submittedName>
</protein>
<feature type="region of interest" description="Disordered" evidence="1">
    <location>
        <begin position="91"/>
        <end position="114"/>
    </location>
</feature>
<gene>
    <name evidence="2" type="ORF">PG993_010422</name>
</gene>
<evidence type="ECO:0000313" key="3">
    <source>
        <dbReference type="Proteomes" id="UP001444661"/>
    </source>
</evidence>
<evidence type="ECO:0000313" key="2">
    <source>
        <dbReference type="EMBL" id="KAK8035427.1"/>
    </source>
</evidence>
<accession>A0ABR1SM96</accession>
<evidence type="ECO:0000256" key="1">
    <source>
        <dbReference type="SAM" id="MobiDB-lite"/>
    </source>
</evidence>
<dbReference type="Proteomes" id="UP001444661">
    <property type="component" value="Unassembled WGS sequence"/>
</dbReference>
<comment type="caution">
    <text evidence="2">The sequence shown here is derived from an EMBL/GenBank/DDBJ whole genome shotgun (WGS) entry which is preliminary data.</text>
</comment>
<proteinExistence type="predicted"/>
<keyword evidence="3" id="KW-1185">Reference proteome</keyword>
<name>A0ABR1SM96_9PEZI</name>
<organism evidence="2 3">
    <name type="scientific">Apiospora rasikravindrae</name>
    <dbReference type="NCBI Taxonomy" id="990691"/>
    <lineage>
        <taxon>Eukaryota</taxon>
        <taxon>Fungi</taxon>
        <taxon>Dikarya</taxon>
        <taxon>Ascomycota</taxon>
        <taxon>Pezizomycotina</taxon>
        <taxon>Sordariomycetes</taxon>
        <taxon>Xylariomycetidae</taxon>
        <taxon>Amphisphaeriales</taxon>
        <taxon>Apiosporaceae</taxon>
        <taxon>Apiospora</taxon>
    </lineage>
</organism>
<reference evidence="2 3" key="1">
    <citation type="submission" date="2023-01" db="EMBL/GenBank/DDBJ databases">
        <title>Analysis of 21 Apiospora genomes using comparative genomics revels a genus with tremendous synthesis potential of carbohydrate active enzymes and secondary metabolites.</title>
        <authorList>
            <person name="Sorensen T."/>
        </authorList>
    </citation>
    <scope>NUCLEOTIDE SEQUENCE [LARGE SCALE GENOMIC DNA]</scope>
    <source>
        <strain evidence="2 3">CBS 33761</strain>
    </source>
</reference>
<sequence>MFILLLTYIQRRLAVDVFYAATDALPTRLIIMMVLYHCWEGSWVDALCRHVVNVVDPVTFPWSREAKGVLDVVLYRSPIAFMLPEPGSTGTTFDFSKPAPPPDTSGLIQFDDDDDEDLQRYIGIGDDQDDA</sequence>